<protein>
    <submittedName>
        <fullName evidence="6">DNA polymerase III alpha subunit</fullName>
    </submittedName>
</protein>
<reference evidence="6 7" key="1">
    <citation type="submission" date="2020-10" db="EMBL/GenBank/DDBJ databases">
        <authorList>
            <person name="Kazantseva O.A."/>
            <person name="Piligrimova E.G."/>
            <person name="Shadrin A.M."/>
        </authorList>
    </citation>
    <scope>NUCLEOTIDE SEQUENCE [LARGE SCALE GENOMIC DNA]</scope>
</reference>
<proteinExistence type="predicted"/>
<dbReference type="InterPro" id="IPR011708">
    <property type="entry name" value="DNA_pol3_alpha_NTPase_dom"/>
</dbReference>
<dbReference type="GO" id="GO:0008408">
    <property type="term" value="F:3'-5' exonuclease activity"/>
    <property type="evidence" value="ECO:0007669"/>
    <property type="project" value="InterPro"/>
</dbReference>
<dbReference type="PANTHER" id="PTHR32294">
    <property type="entry name" value="DNA POLYMERASE III SUBUNIT ALPHA"/>
    <property type="match status" value="1"/>
</dbReference>
<dbReference type="InterPro" id="IPR004805">
    <property type="entry name" value="DnaE2/DnaE/PolC"/>
</dbReference>
<sequence>MENYVVYHLHSHISNLTAGQGADSVTKYEAYIKRAKELGMNAMAFSEHGSVMNWIKKKQLMEKSDGDLQGMKYIHANEVYLTRKIENEMVEDKETGLLVPSGKLNLERDNYHYMLLAKNFDGVQELNQLTSDSFNKQDGHFYYNPRITFDELKNTSDNILMTSACLASPLWKMYKKSQNEFGQTINQELKTELEEMLHWMGQNRHRMFLEIQYHAHPEQVEFNRMLLQLSKDLKIPLIAGTDTHSLDQEHAELRKIFLDSKDASYGNEDDFDLTFKDYAGVVEMFEKQGALPRNVYLEAIHNTNVMADMVEEFQLDKTPKYPKMYDNPIEVFQKQINEGVVKRGINKFPAQKKKEYFARIKEEFDTYVKLDAVDYMLLQKNIIDWCHANDIYQGYGRGSVNGSLIAYILGITEMDSIKHNLNFFRFLNPDRISLPDIDIDFPPSRRQEVIDYVASLEGVDFAEIITFNTKALKGSIRIVGKGLGMPLDVVDTIAKAVEEFENKQRIDEKWKKQYPELFKYVDLMCGVIESMGSHPSGYVVSPIDLSTNVSTVYTKESKYRVTAVNMKELDGENYVKLDILGLANIELINDTCKLAGIERLTPDNIDITDMDVWKSLRESTLGVFQFESDSAYAYLKQLFSDETLDYIKTNIGDIDYIDLLSMANGAIRPSGNSYRYELAKGIAKDNGHPALNEALKPTLGYLIFQEQIMKFLTDFCDHTGAESDTVRRGLAKKEGTEQYLPKIHDGFISYMAEKYGESAEHSEEILQSFLQVINDASRYGFSTNHSQPYSYIGYIGAYLRYHYPLEFMTTILNIQDDDKDKTTKIVNYAKKKDIEIKSIEFGKSNASYTLNREEQNVYKGIASIKYLNRKVADELYELAHAKEYDRNDWVGLLVDIFKTSADTRQMEILIRLDFFKEFGEKEVLLEIYLAMADKKKANTELYPEFADQEIVEAKFNKKTGETTYKPKTIKRPLKFTNDLKENTQLVRLENLRAYEKAVRENPPAKIELYEQIAFEKDNLGYAVSTWHNVNSAFALVIDINKKYTPKVTLYQIKTGKEIVVKVSKKKFFSDYDDLLYVGDIIKVVKTEEKNGWRNVDGKWVEDTSKQELWLELAELIRKSNKRSA</sequence>
<dbReference type="Gene3D" id="3.20.20.140">
    <property type="entry name" value="Metal-dependent hydrolases"/>
    <property type="match status" value="1"/>
</dbReference>
<keyword evidence="4" id="KW-0239">DNA-directed DNA polymerase</keyword>
<evidence type="ECO:0000259" key="5">
    <source>
        <dbReference type="SMART" id="SM00481"/>
    </source>
</evidence>
<dbReference type="EMBL" id="MW084976">
    <property type="protein sequence ID" value="QOV08268.1"/>
    <property type="molecule type" value="Genomic_DNA"/>
</dbReference>
<dbReference type="Pfam" id="PF17657">
    <property type="entry name" value="DNA_pol3_finger"/>
    <property type="match status" value="1"/>
</dbReference>
<dbReference type="Proteomes" id="UP000594029">
    <property type="component" value="Segment"/>
</dbReference>
<evidence type="ECO:0000313" key="6">
    <source>
        <dbReference type="EMBL" id="QOV08268.1"/>
    </source>
</evidence>
<dbReference type="Pfam" id="PF07733">
    <property type="entry name" value="DNA_pol3_alpha"/>
    <property type="match status" value="1"/>
</dbReference>
<evidence type="ECO:0000256" key="3">
    <source>
        <dbReference type="ARBA" id="ARBA00022705"/>
    </source>
</evidence>
<keyword evidence="2" id="KW-0548">Nucleotidyltransferase</keyword>
<gene>
    <name evidence="6" type="ORF">Kirov_69</name>
</gene>
<evidence type="ECO:0000256" key="1">
    <source>
        <dbReference type="ARBA" id="ARBA00022679"/>
    </source>
</evidence>
<keyword evidence="7" id="KW-1185">Reference proteome</keyword>
<accession>A0A7U3NKE8</accession>
<evidence type="ECO:0000256" key="4">
    <source>
        <dbReference type="ARBA" id="ARBA00022932"/>
    </source>
</evidence>
<keyword evidence="1" id="KW-0808">Transferase</keyword>
<name>A0A7U3NKE8_9CAUD</name>
<dbReference type="SUPFAM" id="SSF89550">
    <property type="entry name" value="PHP domain-like"/>
    <property type="match status" value="1"/>
</dbReference>
<dbReference type="Pfam" id="PF02811">
    <property type="entry name" value="PHP"/>
    <property type="match status" value="1"/>
</dbReference>
<feature type="domain" description="Polymerase/histidinol phosphatase N-terminal" evidence="5">
    <location>
        <begin position="5"/>
        <end position="83"/>
    </location>
</feature>
<dbReference type="InterPro" id="IPR003141">
    <property type="entry name" value="Pol/His_phosphatase_N"/>
</dbReference>
<organism evidence="6 7">
    <name type="scientific">Bacillus phage Kirov</name>
    <dbReference type="NCBI Taxonomy" id="2783539"/>
    <lineage>
        <taxon>Viruses</taxon>
        <taxon>Duplodnaviria</taxon>
        <taxon>Heunggongvirae</taxon>
        <taxon>Uroviricota</taxon>
        <taxon>Caudoviricetes</taxon>
        <taxon>Andregratiavirinae</taxon>
        <taxon>Kirovvirus</taxon>
        <taxon>Kirovvirus kirov</taxon>
    </lineage>
</organism>
<dbReference type="InterPro" id="IPR016195">
    <property type="entry name" value="Pol/histidinol_Pase-like"/>
</dbReference>
<dbReference type="SMART" id="SM00481">
    <property type="entry name" value="POLIIIAc"/>
    <property type="match status" value="1"/>
</dbReference>
<dbReference type="InterPro" id="IPR004013">
    <property type="entry name" value="PHP_dom"/>
</dbReference>
<dbReference type="GO" id="GO:0006260">
    <property type="term" value="P:DNA replication"/>
    <property type="evidence" value="ECO:0007669"/>
    <property type="project" value="UniProtKB-KW"/>
</dbReference>
<keyword evidence="3" id="KW-0235">DNA replication</keyword>
<evidence type="ECO:0000256" key="2">
    <source>
        <dbReference type="ARBA" id="ARBA00022695"/>
    </source>
</evidence>
<evidence type="ECO:0000313" key="7">
    <source>
        <dbReference type="Proteomes" id="UP000594029"/>
    </source>
</evidence>
<dbReference type="GO" id="GO:0003887">
    <property type="term" value="F:DNA-directed DNA polymerase activity"/>
    <property type="evidence" value="ECO:0007669"/>
    <property type="project" value="UniProtKB-KW"/>
</dbReference>
<dbReference type="InterPro" id="IPR040982">
    <property type="entry name" value="DNA_pol3_finger"/>
</dbReference>